<dbReference type="AlphaFoldDB" id="A0A8X6SHU8"/>
<dbReference type="Proteomes" id="UP000887159">
    <property type="component" value="Unassembled WGS sequence"/>
</dbReference>
<proteinExistence type="predicted"/>
<dbReference type="EMBL" id="BMAU01021305">
    <property type="protein sequence ID" value="GFY11475.1"/>
    <property type="molecule type" value="Genomic_DNA"/>
</dbReference>
<keyword evidence="2" id="KW-1185">Reference proteome</keyword>
<protein>
    <submittedName>
        <fullName evidence="1">Uncharacterized protein</fullName>
    </submittedName>
</protein>
<evidence type="ECO:0000313" key="2">
    <source>
        <dbReference type="Proteomes" id="UP000887159"/>
    </source>
</evidence>
<evidence type="ECO:0000313" key="1">
    <source>
        <dbReference type="EMBL" id="GFY11475.1"/>
    </source>
</evidence>
<reference evidence="1" key="1">
    <citation type="submission" date="2020-08" db="EMBL/GenBank/DDBJ databases">
        <title>Multicomponent nature underlies the extraordinary mechanical properties of spider dragline silk.</title>
        <authorList>
            <person name="Kono N."/>
            <person name="Nakamura H."/>
            <person name="Mori M."/>
            <person name="Yoshida Y."/>
            <person name="Ohtoshi R."/>
            <person name="Malay A.D."/>
            <person name="Moran D.A.P."/>
            <person name="Tomita M."/>
            <person name="Numata K."/>
            <person name="Arakawa K."/>
        </authorList>
    </citation>
    <scope>NUCLEOTIDE SEQUENCE</scope>
</reference>
<comment type="caution">
    <text evidence="1">The sequence shown here is derived from an EMBL/GenBank/DDBJ whole genome shotgun (WGS) entry which is preliminary data.</text>
</comment>
<sequence>MINDIWDLYERKLKLIKQGLLQDLDAVELEQEISFDDAKDDNADKLKDKMVHEPYEEIENEIYFDDAEILQRNKSITFAPHEEIEDEIYFDDSAGKGILT</sequence>
<name>A0A8X6SHU8_TRICX</name>
<organism evidence="1 2">
    <name type="scientific">Trichonephila clavipes</name>
    <name type="common">Golden silk orbweaver</name>
    <name type="synonym">Nephila clavipes</name>
    <dbReference type="NCBI Taxonomy" id="2585209"/>
    <lineage>
        <taxon>Eukaryota</taxon>
        <taxon>Metazoa</taxon>
        <taxon>Ecdysozoa</taxon>
        <taxon>Arthropoda</taxon>
        <taxon>Chelicerata</taxon>
        <taxon>Arachnida</taxon>
        <taxon>Araneae</taxon>
        <taxon>Araneomorphae</taxon>
        <taxon>Entelegynae</taxon>
        <taxon>Araneoidea</taxon>
        <taxon>Nephilidae</taxon>
        <taxon>Trichonephila</taxon>
    </lineage>
</organism>
<gene>
    <name evidence="1" type="primary">NCL1_15650</name>
    <name evidence="1" type="ORF">TNCV_3183131</name>
</gene>
<accession>A0A8X6SHU8</accession>